<dbReference type="HOGENOM" id="CLU_756572_0_0_1"/>
<accession>M7TTP0</accession>
<name>M7TTP0_EUTLA</name>
<dbReference type="STRING" id="1287681.M7TTP0"/>
<dbReference type="GO" id="GO:0004527">
    <property type="term" value="F:exonuclease activity"/>
    <property type="evidence" value="ECO:0007669"/>
    <property type="project" value="UniProtKB-KW"/>
</dbReference>
<dbReference type="Gene3D" id="3.40.50.300">
    <property type="entry name" value="P-loop containing nucleotide triphosphate hydrolases"/>
    <property type="match status" value="1"/>
</dbReference>
<dbReference type="PANTHER" id="PTHR32114:SF2">
    <property type="entry name" value="ABC TRANSPORTER ABCH.3"/>
    <property type="match status" value="1"/>
</dbReference>
<dbReference type="KEGG" id="ela:UCREL1_2935"/>
<protein>
    <submittedName>
        <fullName evidence="2">Putative exonuclease protein</fullName>
    </submittedName>
</protein>
<dbReference type="AlphaFoldDB" id="M7TTP0"/>
<dbReference type="Proteomes" id="UP000012174">
    <property type="component" value="Unassembled WGS sequence"/>
</dbReference>
<dbReference type="PANTHER" id="PTHR32114">
    <property type="entry name" value="ABC TRANSPORTER ABCH.3"/>
    <property type="match status" value="1"/>
</dbReference>
<dbReference type="OrthoDB" id="18797at2759"/>
<keyword evidence="2" id="KW-0378">Hydrolase</keyword>
<keyword evidence="3" id="KW-1185">Reference proteome</keyword>
<keyword evidence="2" id="KW-0269">Exonuclease</keyword>
<organism evidence="2 3">
    <name type="scientific">Eutypa lata (strain UCR-EL1)</name>
    <name type="common">Grapevine dieback disease fungus</name>
    <name type="synonym">Eutypa armeniacae</name>
    <dbReference type="NCBI Taxonomy" id="1287681"/>
    <lineage>
        <taxon>Eukaryota</taxon>
        <taxon>Fungi</taxon>
        <taxon>Dikarya</taxon>
        <taxon>Ascomycota</taxon>
        <taxon>Pezizomycotina</taxon>
        <taxon>Sordariomycetes</taxon>
        <taxon>Xylariomycetidae</taxon>
        <taxon>Xylariales</taxon>
        <taxon>Diatrypaceae</taxon>
        <taxon>Eutypa</taxon>
    </lineage>
</organism>
<dbReference type="EMBL" id="KB705977">
    <property type="protein sequence ID" value="EMR70030.1"/>
    <property type="molecule type" value="Genomic_DNA"/>
</dbReference>
<sequence length="366" mass="41060">MDRTATLTLDASCQDFISDSNVHTALANPNSQNASDVSNQLTAAAERLTGLTNRYDDLEREQEQRKQKQLRKQDELEEYEKSIDTASRDRKASIDRCHLLIASKGREIATYRGHLDSDAKALVKLNREATDLAQASATMHSHREIFAFWQSAFSQRRTAASKVTFRRYVIERHLGELNKLLGQVLMIMYQDAHYARSVTTRTIEALFMEEEESEKDMHGDIDNNINNNQKSAINTAPRVLDHSLSINPTLAYAKKSGGERKRVDLALFFALFMMGEARSAHMARYMVVDEAFDNLDVAGRTSMLKWCRWMTERLAYVLVITHSRDLVGIAEEEGGTDGSSVGATVITMKAGDKGTEVAVNGDCNIV</sequence>
<feature type="region of interest" description="Disordered" evidence="1">
    <location>
        <begin position="66"/>
        <end position="87"/>
    </location>
</feature>
<evidence type="ECO:0000313" key="3">
    <source>
        <dbReference type="Proteomes" id="UP000012174"/>
    </source>
</evidence>
<reference evidence="3" key="1">
    <citation type="journal article" date="2013" name="Genome Announc.">
        <title>Draft genome sequence of the grapevine dieback fungus Eutypa lata UCR-EL1.</title>
        <authorList>
            <person name="Blanco-Ulate B."/>
            <person name="Rolshausen P.E."/>
            <person name="Cantu D."/>
        </authorList>
    </citation>
    <scope>NUCLEOTIDE SEQUENCE [LARGE SCALE GENOMIC DNA]</scope>
    <source>
        <strain evidence="3">UCR-EL1</strain>
    </source>
</reference>
<gene>
    <name evidence="2" type="ORF">UCREL1_2935</name>
</gene>
<dbReference type="CDD" id="cd00267">
    <property type="entry name" value="ABC_ATPase"/>
    <property type="match status" value="1"/>
</dbReference>
<keyword evidence="2" id="KW-0540">Nuclease</keyword>
<proteinExistence type="predicted"/>
<evidence type="ECO:0000256" key="1">
    <source>
        <dbReference type="SAM" id="MobiDB-lite"/>
    </source>
</evidence>
<dbReference type="Pfam" id="PF13558">
    <property type="entry name" value="SbcC_Walker_B"/>
    <property type="match status" value="1"/>
</dbReference>
<evidence type="ECO:0000313" key="2">
    <source>
        <dbReference type="EMBL" id="EMR70030.1"/>
    </source>
</evidence>
<dbReference type="eggNOG" id="ENOG502RBZ2">
    <property type="taxonomic scope" value="Eukaryota"/>
</dbReference>
<dbReference type="SUPFAM" id="SSF52540">
    <property type="entry name" value="P-loop containing nucleoside triphosphate hydrolases"/>
    <property type="match status" value="1"/>
</dbReference>
<dbReference type="InterPro" id="IPR027417">
    <property type="entry name" value="P-loop_NTPase"/>
</dbReference>